<proteinExistence type="predicted"/>
<keyword evidence="2" id="KW-1185">Reference proteome</keyword>
<name>A0A1L3ZS62_9SPHN</name>
<reference evidence="2" key="1">
    <citation type="submission" date="2016-11" db="EMBL/GenBank/DDBJ databases">
        <title>Complete Genome Sequence of alachlor-degrading Sphingomonas sp. strain JJ-A5.</title>
        <authorList>
            <person name="Lee H."/>
            <person name="Ka J.-O."/>
        </authorList>
    </citation>
    <scope>NUCLEOTIDE SEQUENCE [LARGE SCALE GENOMIC DNA]</scope>
    <source>
        <strain evidence="2">JJ-A5</strain>
    </source>
</reference>
<sequence>MGWQDAPIVGESTPAWASAPVIGEVTKTKKKPKTSKVGLVGGSINEGIADTLGAPVDLVTAGLNAFGAGIEKPLGGSESIRSGLHKLGFGQVKEEYKPQTKGEEYLSSLSRGVGQAAGGLVSTAPISINAAKTLTKTSGAAKRALAQLTQGSTATPTRFVAQELMAGAGSGIGGQAARDVAPGNPWAEGAGMLVGGIAGGLPVQTAKGIKAGVDATGDAIERAGDAKRYVKAGQIAKDPDAPYVAEFAQDLADLAGKRSANAPKGRAVFTAKQVNDVIDGYMEQYGNMINRLPIKESEKTAIRTAIGQKWSITPDKLDALLDPVTDPAAKEALKQGIKKTQIAYDYTPELPRGGFGRAAANVVEGAATAGGAITGGVPGAFMGSGAGTAIKRLLRGFSADAGEAARVNSAEKLAKKAKLYRYVQDRTGPSPQPAADRAFKQHYADIVDAPKLPKTKAPDALDELVRKNIANGIEGNPAITANYASRSLGVPPEDAKRALQFIAEKHPELADDANALRLGYATFTPKGKFGRAATPLMRKFLEDDGTYQRLKQQAIDGGIEAPIVEGVRKGNQTPLQVDIGDPGIRNPEAYRATAQGNQNRVSQTLSAIQGHAALPEPSKALLSEAATTLGNTSKKADAEAVVQTALESLPDDQKALGELFLKPLLAQIKK</sequence>
<accession>A0A1L3ZS62</accession>
<gene>
    <name evidence="1" type="ORF">BSL82_03400</name>
</gene>
<evidence type="ECO:0000313" key="1">
    <source>
        <dbReference type="EMBL" id="API58463.1"/>
    </source>
</evidence>
<dbReference type="EMBL" id="CP018221">
    <property type="protein sequence ID" value="API58463.1"/>
    <property type="molecule type" value="Genomic_DNA"/>
</dbReference>
<protein>
    <submittedName>
        <fullName evidence="1">Uncharacterized protein</fullName>
    </submittedName>
</protein>
<evidence type="ECO:0000313" key="2">
    <source>
        <dbReference type="Proteomes" id="UP000182063"/>
    </source>
</evidence>
<dbReference type="AlphaFoldDB" id="A0A1L3ZS62"/>
<dbReference type="Proteomes" id="UP000182063">
    <property type="component" value="Chromosome"/>
</dbReference>
<dbReference type="KEGG" id="sphj:BSL82_03400"/>
<dbReference type="STRING" id="1921510.BSL82_03400"/>
<organism evidence="1 2">
    <name type="scientific">Tardibacter chloracetimidivorans</name>
    <dbReference type="NCBI Taxonomy" id="1921510"/>
    <lineage>
        <taxon>Bacteria</taxon>
        <taxon>Pseudomonadati</taxon>
        <taxon>Pseudomonadota</taxon>
        <taxon>Alphaproteobacteria</taxon>
        <taxon>Sphingomonadales</taxon>
        <taxon>Sphingomonadaceae</taxon>
        <taxon>Tardibacter</taxon>
    </lineage>
</organism>